<evidence type="ECO:0000313" key="4">
    <source>
        <dbReference type="EMBL" id="MFD1811518.1"/>
    </source>
</evidence>
<dbReference type="InterPro" id="IPR036271">
    <property type="entry name" value="Tet_transcr_reg_TetR-rel_C_sf"/>
</dbReference>
<dbReference type="PANTHER" id="PTHR30055:SF226">
    <property type="entry name" value="HTH-TYPE TRANSCRIPTIONAL REGULATOR PKSA"/>
    <property type="match status" value="1"/>
</dbReference>
<dbReference type="SUPFAM" id="SSF48498">
    <property type="entry name" value="Tetracyclin repressor-like, C-terminal domain"/>
    <property type="match status" value="1"/>
</dbReference>
<protein>
    <submittedName>
        <fullName evidence="4">TetR/AcrR family transcriptional regulator</fullName>
    </submittedName>
</protein>
<reference evidence="5" key="1">
    <citation type="journal article" date="2019" name="Int. J. Syst. Evol. Microbiol.">
        <title>The Global Catalogue of Microorganisms (GCM) 10K type strain sequencing project: providing services to taxonomists for standard genome sequencing and annotation.</title>
        <authorList>
            <consortium name="The Broad Institute Genomics Platform"/>
            <consortium name="The Broad Institute Genome Sequencing Center for Infectious Disease"/>
            <person name="Wu L."/>
            <person name="Ma J."/>
        </authorList>
    </citation>
    <scope>NUCLEOTIDE SEQUENCE [LARGE SCALE GENOMIC DNA]</scope>
    <source>
        <strain evidence="5">DT72</strain>
    </source>
</reference>
<feature type="DNA-binding region" description="H-T-H motif" evidence="2">
    <location>
        <begin position="40"/>
        <end position="59"/>
    </location>
</feature>
<dbReference type="Gene3D" id="1.10.357.10">
    <property type="entry name" value="Tetracycline Repressor, domain 2"/>
    <property type="match status" value="1"/>
</dbReference>
<dbReference type="InterPro" id="IPR009057">
    <property type="entry name" value="Homeodomain-like_sf"/>
</dbReference>
<dbReference type="InterPro" id="IPR050109">
    <property type="entry name" value="HTH-type_TetR-like_transc_reg"/>
</dbReference>
<dbReference type="Proteomes" id="UP001597286">
    <property type="component" value="Unassembled WGS sequence"/>
</dbReference>
<dbReference type="PROSITE" id="PS50977">
    <property type="entry name" value="HTH_TETR_2"/>
    <property type="match status" value="1"/>
</dbReference>
<feature type="domain" description="HTH tetR-type" evidence="3">
    <location>
        <begin position="17"/>
        <end position="77"/>
    </location>
</feature>
<dbReference type="InterPro" id="IPR001647">
    <property type="entry name" value="HTH_TetR"/>
</dbReference>
<accession>A0ABW4P096</accession>
<proteinExistence type="predicted"/>
<evidence type="ECO:0000259" key="3">
    <source>
        <dbReference type="PROSITE" id="PS50977"/>
    </source>
</evidence>
<comment type="caution">
    <text evidence="4">The sequence shown here is derived from an EMBL/GenBank/DDBJ whole genome shotgun (WGS) entry which is preliminary data.</text>
</comment>
<gene>
    <name evidence="4" type="ORF">ACFSJG_04775</name>
</gene>
<evidence type="ECO:0000256" key="1">
    <source>
        <dbReference type="ARBA" id="ARBA00023125"/>
    </source>
</evidence>
<dbReference type="EMBL" id="JBHUFB010000007">
    <property type="protein sequence ID" value="MFD1811518.1"/>
    <property type="molecule type" value="Genomic_DNA"/>
</dbReference>
<sequence length="213" mass="22278">MPAVRVYGGVSPADRRADRRARLASAVVDIVGEQGWSAATVRHVAATAGVGARFFYESFADMTDLVITAYDELGAELLAGAVEAIAATATTGEPDRDLHAKARAAVGAIVDGVAENPRRARFLLTDAPVLAERKSAVLHMVAQELARQSSEAGAALDLRQAQLCATVVMAGAVELVRGWVDGTLDVGPDELTAIVASTLSTLTATMPDIVRRK</sequence>
<keyword evidence="1 2" id="KW-0238">DNA-binding</keyword>
<organism evidence="4 5">
    <name type="scientific">Rhodococcus gannanensis</name>
    <dbReference type="NCBI Taxonomy" id="1960308"/>
    <lineage>
        <taxon>Bacteria</taxon>
        <taxon>Bacillati</taxon>
        <taxon>Actinomycetota</taxon>
        <taxon>Actinomycetes</taxon>
        <taxon>Mycobacteriales</taxon>
        <taxon>Nocardiaceae</taxon>
        <taxon>Rhodococcus</taxon>
    </lineage>
</organism>
<evidence type="ECO:0000256" key="2">
    <source>
        <dbReference type="PROSITE-ProRule" id="PRU00335"/>
    </source>
</evidence>
<name>A0ABW4P096_9NOCA</name>
<dbReference type="RefSeq" id="WP_378484057.1">
    <property type="nucleotide sequence ID" value="NZ_JBHUFB010000007.1"/>
</dbReference>
<dbReference type="PANTHER" id="PTHR30055">
    <property type="entry name" value="HTH-TYPE TRANSCRIPTIONAL REGULATOR RUTR"/>
    <property type="match status" value="1"/>
</dbReference>
<evidence type="ECO:0000313" key="5">
    <source>
        <dbReference type="Proteomes" id="UP001597286"/>
    </source>
</evidence>
<keyword evidence="5" id="KW-1185">Reference proteome</keyword>
<dbReference type="Pfam" id="PF00440">
    <property type="entry name" value="TetR_N"/>
    <property type="match status" value="1"/>
</dbReference>
<dbReference type="SUPFAM" id="SSF46689">
    <property type="entry name" value="Homeodomain-like"/>
    <property type="match status" value="1"/>
</dbReference>